<feature type="domain" description="Glyoxal oxidase N-terminal" evidence="2">
    <location>
        <begin position="25"/>
        <end position="267"/>
    </location>
</feature>
<name>A0AAV9NWI3_9PEZI</name>
<feature type="domain" description="Galactose oxidase-like Early set" evidence="3">
    <location>
        <begin position="276"/>
        <end position="378"/>
    </location>
</feature>
<dbReference type="InterPro" id="IPR011043">
    <property type="entry name" value="Gal_Oxase/kelch_b-propeller"/>
</dbReference>
<keyword evidence="5" id="KW-1185">Reference proteome</keyword>
<dbReference type="InterPro" id="IPR009880">
    <property type="entry name" value="Glyoxal_oxidase_N"/>
</dbReference>
<comment type="caution">
    <text evidence="4">The sequence shown here is derived from an EMBL/GenBank/DDBJ whole genome shotgun (WGS) entry which is preliminary data.</text>
</comment>
<evidence type="ECO:0000256" key="1">
    <source>
        <dbReference type="ARBA" id="ARBA00022729"/>
    </source>
</evidence>
<accession>A0AAV9NWI3</accession>
<evidence type="ECO:0000313" key="5">
    <source>
        <dbReference type="Proteomes" id="UP001337655"/>
    </source>
</evidence>
<evidence type="ECO:0000313" key="4">
    <source>
        <dbReference type="EMBL" id="KAK5164244.1"/>
    </source>
</evidence>
<dbReference type="InterPro" id="IPR015202">
    <property type="entry name" value="GO-like_E_set"/>
</dbReference>
<dbReference type="InterPro" id="IPR013783">
    <property type="entry name" value="Ig-like_fold"/>
</dbReference>
<evidence type="ECO:0000259" key="2">
    <source>
        <dbReference type="Pfam" id="PF07250"/>
    </source>
</evidence>
<dbReference type="PANTHER" id="PTHR32208">
    <property type="entry name" value="SECRETED PROTEIN-RELATED"/>
    <property type="match status" value="1"/>
</dbReference>
<dbReference type="InterPro" id="IPR014756">
    <property type="entry name" value="Ig_E-set"/>
</dbReference>
<evidence type="ECO:0008006" key="6">
    <source>
        <dbReference type="Google" id="ProtNLM"/>
    </source>
</evidence>
<organism evidence="4 5">
    <name type="scientific">Saxophila tyrrhenica</name>
    <dbReference type="NCBI Taxonomy" id="1690608"/>
    <lineage>
        <taxon>Eukaryota</taxon>
        <taxon>Fungi</taxon>
        <taxon>Dikarya</taxon>
        <taxon>Ascomycota</taxon>
        <taxon>Pezizomycotina</taxon>
        <taxon>Dothideomycetes</taxon>
        <taxon>Dothideomycetidae</taxon>
        <taxon>Mycosphaerellales</taxon>
        <taxon>Extremaceae</taxon>
        <taxon>Saxophila</taxon>
    </lineage>
</organism>
<proteinExistence type="predicted"/>
<dbReference type="PANTHER" id="PTHR32208:SF21">
    <property type="entry name" value="LOW QUALITY PROTEIN: ALDEHYDE OXIDASE GLOX-LIKE"/>
    <property type="match status" value="1"/>
</dbReference>
<reference evidence="4 5" key="1">
    <citation type="submission" date="2023-08" db="EMBL/GenBank/DDBJ databases">
        <title>Black Yeasts Isolated from many extreme environments.</title>
        <authorList>
            <person name="Coleine C."/>
            <person name="Stajich J.E."/>
            <person name="Selbmann L."/>
        </authorList>
    </citation>
    <scope>NUCLEOTIDE SEQUENCE [LARGE SCALE GENOMIC DNA]</scope>
    <source>
        <strain evidence="4 5">CCFEE 5935</strain>
    </source>
</reference>
<dbReference type="Gene3D" id="2.60.40.10">
    <property type="entry name" value="Immunoglobulins"/>
    <property type="match status" value="1"/>
</dbReference>
<gene>
    <name evidence="4" type="ORF">LTR77_009938</name>
</gene>
<dbReference type="SUPFAM" id="SSF50965">
    <property type="entry name" value="Galactose oxidase, central domain"/>
    <property type="match status" value="1"/>
</dbReference>
<dbReference type="InterPro" id="IPR037293">
    <property type="entry name" value="Gal_Oxidase_central_sf"/>
</dbReference>
<dbReference type="SUPFAM" id="SSF81296">
    <property type="entry name" value="E set domains"/>
    <property type="match status" value="1"/>
</dbReference>
<evidence type="ECO:0000259" key="3">
    <source>
        <dbReference type="Pfam" id="PF09118"/>
    </source>
</evidence>
<dbReference type="AlphaFoldDB" id="A0AAV9NWI3"/>
<dbReference type="RefSeq" id="XP_064654537.1">
    <property type="nucleotide sequence ID" value="XM_064807164.1"/>
</dbReference>
<dbReference type="Pfam" id="PF07250">
    <property type="entry name" value="Glyoxal_oxid_N"/>
    <property type="match status" value="1"/>
</dbReference>
<dbReference type="Pfam" id="PF09118">
    <property type="entry name" value="GO-like_E_set"/>
    <property type="match status" value="1"/>
</dbReference>
<dbReference type="GeneID" id="89931268"/>
<dbReference type="EMBL" id="JAVRRT010000020">
    <property type="protein sequence ID" value="KAK5164244.1"/>
    <property type="molecule type" value="Genomic_DNA"/>
</dbReference>
<protein>
    <recommendedName>
        <fullName evidence="6">Galactose oxidase</fullName>
    </recommendedName>
</protein>
<sequence length="379" mass="41032">MPDGTLFVASGSLNGKTPADPQNNNPTYEILDRQGRSMGESVPMTLLKKAEPYYMYPFIHLLADGRLFVFTAKSSQVFDVTTNDVVKEPPELPGDYRTYPNTGGSALLPLSSSNNWQPDIIICGGGAYQDISSPTDPSCGRIRPLDDNPTWEMDSMPEGRGMVEAILLPDGTILWLNGAQQGAQGFELATKPAFETLIYDPEAVLGKRWTTGASSEIPRLYHSVALLLLDGTVMVAGSNPWAVPVLEATPDYPYITDFRVEIYTPAYLSGDNANRRPTNVKLSTLSLVAGSETFAVDCDVPAAVQTIKIAPYHGGFVTHSLHMSHRMLFLDIEGFQPGAEQQSLTVSMPPNNNVAPPGPYVVYVVADGVPSIGQFVMVS</sequence>
<keyword evidence="1" id="KW-0732">Signal</keyword>
<dbReference type="Proteomes" id="UP001337655">
    <property type="component" value="Unassembled WGS sequence"/>
</dbReference>
<dbReference type="Gene3D" id="2.130.10.80">
    <property type="entry name" value="Galactose oxidase/kelch, beta-propeller"/>
    <property type="match status" value="1"/>
</dbReference>
<dbReference type="CDD" id="cd02851">
    <property type="entry name" value="E_set_GO_C"/>
    <property type="match status" value="1"/>
</dbReference>